<dbReference type="Proteomes" id="UP000318720">
    <property type="component" value="Unassembled WGS sequence"/>
</dbReference>
<sequence>MTDNGVRPYRSSPGPYNGVSPEQRAARETRGKRSIEFGAAWLIGGLLVTVITHEQAQGAVVYVVTWGPTLYGIFRIVSGCQLLSRSRESR</sequence>
<feature type="transmembrane region" description="Helical" evidence="2">
    <location>
        <begin position="34"/>
        <end position="53"/>
    </location>
</feature>
<feature type="region of interest" description="Disordered" evidence="1">
    <location>
        <begin position="1"/>
        <end position="30"/>
    </location>
</feature>
<organism evidence="3 4">
    <name type="scientific">Streptomyces ipomoeae</name>
    <dbReference type="NCBI Taxonomy" id="103232"/>
    <lineage>
        <taxon>Bacteria</taxon>
        <taxon>Bacillati</taxon>
        <taxon>Actinomycetota</taxon>
        <taxon>Actinomycetes</taxon>
        <taxon>Kitasatosporales</taxon>
        <taxon>Streptomycetaceae</taxon>
        <taxon>Streptomyces</taxon>
    </lineage>
</organism>
<evidence type="ECO:0000256" key="1">
    <source>
        <dbReference type="SAM" id="MobiDB-lite"/>
    </source>
</evidence>
<dbReference type="EMBL" id="SPAZ01000241">
    <property type="protein sequence ID" value="TQE26085.1"/>
    <property type="molecule type" value="Genomic_DNA"/>
</dbReference>
<evidence type="ECO:0000313" key="4">
    <source>
        <dbReference type="Proteomes" id="UP000318720"/>
    </source>
</evidence>
<feature type="transmembrane region" description="Helical" evidence="2">
    <location>
        <begin position="59"/>
        <end position="77"/>
    </location>
</feature>
<keyword evidence="2" id="KW-0812">Transmembrane</keyword>
<name>A0AAE8VYL4_9ACTN</name>
<accession>A0AAE8VYL4</accession>
<keyword evidence="2" id="KW-1133">Transmembrane helix</keyword>
<comment type="caution">
    <text evidence="3">The sequence shown here is derived from an EMBL/GenBank/DDBJ whole genome shotgun (WGS) entry which is preliminary data.</text>
</comment>
<proteinExistence type="predicted"/>
<protein>
    <submittedName>
        <fullName evidence="3">Uncharacterized protein</fullName>
    </submittedName>
</protein>
<evidence type="ECO:0000256" key="2">
    <source>
        <dbReference type="SAM" id="Phobius"/>
    </source>
</evidence>
<keyword evidence="2" id="KW-0472">Membrane</keyword>
<evidence type="ECO:0000313" key="3">
    <source>
        <dbReference type="EMBL" id="TQE26085.1"/>
    </source>
</evidence>
<dbReference type="RefSeq" id="WP_009326716.1">
    <property type="nucleotide sequence ID" value="NZ_JARAVA010000476.1"/>
</dbReference>
<reference evidence="3 4" key="1">
    <citation type="submission" date="2019-03" db="EMBL/GenBank/DDBJ databases">
        <title>Comparative genomic analyses of the sweetpotato soil rot pathogen, Streptomyces ipomoeae.</title>
        <authorList>
            <person name="Ruschel Soares N."/>
            <person name="Badger J.H."/>
            <person name="Huguet-Tapia J.C."/>
            <person name="Clark C.A."/>
            <person name="Pettis G.S."/>
        </authorList>
    </citation>
    <scope>NUCLEOTIDE SEQUENCE [LARGE SCALE GENOMIC DNA]</scope>
    <source>
        <strain evidence="3 4">88-35</strain>
    </source>
</reference>
<gene>
    <name evidence="3" type="ORF">Sipo8835_30225</name>
</gene>
<dbReference type="AlphaFoldDB" id="A0AAE8VYL4"/>